<reference evidence="2 3" key="1">
    <citation type="journal article" date="2013" name="Stand. Genomic Sci.">
        <title>Genomic Encyclopedia of Type Strains, Phase I: The one thousand microbial genomes (KMG-I) project.</title>
        <authorList>
            <person name="Kyrpides N.C."/>
            <person name="Woyke T."/>
            <person name="Eisen J.A."/>
            <person name="Garrity G."/>
            <person name="Lilburn T.G."/>
            <person name="Beck B.J."/>
            <person name="Whitman W.B."/>
            <person name="Hugenholtz P."/>
            <person name="Klenk H.P."/>
        </authorList>
    </citation>
    <scope>NUCLEOTIDE SEQUENCE [LARGE SCALE GENOMIC DNA]</scope>
    <source>
        <strain evidence="2 3">DSM 13484</strain>
    </source>
</reference>
<name>A0A562TDL3_CHIJA</name>
<dbReference type="AlphaFoldDB" id="A0A562TDL3"/>
<evidence type="ECO:0000259" key="1">
    <source>
        <dbReference type="Pfam" id="PF13274"/>
    </source>
</evidence>
<evidence type="ECO:0000313" key="3">
    <source>
        <dbReference type="Proteomes" id="UP000316778"/>
    </source>
</evidence>
<comment type="caution">
    <text evidence="2">The sequence shown here is derived from an EMBL/GenBank/DDBJ whole genome shotgun (WGS) entry which is preliminary data.</text>
</comment>
<evidence type="ECO:0000313" key="2">
    <source>
        <dbReference type="EMBL" id="TWI91368.1"/>
    </source>
</evidence>
<proteinExistence type="predicted"/>
<organism evidence="2 3">
    <name type="scientific">Chitinophaga japonensis</name>
    <name type="common">Flexibacter japonensis</name>
    <dbReference type="NCBI Taxonomy" id="104662"/>
    <lineage>
        <taxon>Bacteria</taxon>
        <taxon>Pseudomonadati</taxon>
        <taxon>Bacteroidota</taxon>
        <taxon>Chitinophagia</taxon>
        <taxon>Chitinophagales</taxon>
        <taxon>Chitinophagaceae</taxon>
        <taxon>Chitinophaga</taxon>
    </lineage>
</organism>
<protein>
    <submittedName>
        <fullName evidence="2">Putative phage-associated protein</fullName>
    </submittedName>
</protein>
<feature type="domain" description="Antitoxin SocA-like Panacea" evidence="1">
    <location>
        <begin position="6"/>
        <end position="113"/>
    </location>
</feature>
<keyword evidence="3" id="KW-1185">Reference proteome</keyword>
<accession>A0A562TDL3</accession>
<dbReference type="EMBL" id="VLLG01000002">
    <property type="protein sequence ID" value="TWI91368.1"/>
    <property type="molecule type" value="Genomic_DNA"/>
</dbReference>
<sequence>MTKTKLLKLIYIIEELSVRKYGVPFFDLKFDVWKLGPVSRDLFVELSSEPVLLAEYIIREEATDTTVIKPKQQFSDDEFNDTEIKLLEEIAEKFRHSSANDLVLFTHRKHSPWYLTAQRNGLLEYFESGQMNATDVEIDLSQLLEDQPEKLLFYKDHKEFIQQSKRLKS</sequence>
<gene>
    <name evidence="2" type="ORF">LX66_0737</name>
</gene>
<dbReference type="Pfam" id="PF13274">
    <property type="entry name" value="SocA_Panacea"/>
    <property type="match status" value="1"/>
</dbReference>
<dbReference type="InterPro" id="IPR025272">
    <property type="entry name" value="SocA_Panacea"/>
</dbReference>
<dbReference type="Proteomes" id="UP000316778">
    <property type="component" value="Unassembled WGS sequence"/>
</dbReference>